<protein>
    <recommendedName>
        <fullName evidence="1">Fungal-type protein kinase domain-containing protein</fullName>
    </recommendedName>
</protein>
<dbReference type="InterPro" id="IPR040976">
    <property type="entry name" value="Pkinase_fungal"/>
</dbReference>
<dbReference type="SUPFAM" id="SSF56112">
    <property type="entry name" value="Protein kinase-like (PK-like)"/>
    <property type="match status" value="1"/>
</dbReference>
<evidence type="ECO:0000313" key="3">
    <source>
        <dbReference type="Proteomes" id="UP000007431"/>
    </source>
</evidence>
<evidence type="ECO:0000259" key="1">
    <source>
        <dbReference type="Pfam" id="PF17667"/>
    </source>
</evidence>
<dbReference type="PANTHER" id="PTHR38248">
    <property type="entry name" value="FUNK1 6"/>
    <property type="match status" value="1"/>
</dbReference>
<dbReference type="HOGENOM" id="CLU_1027300_0_0_1"/>
<dbReference type="InterPro" id="IPR011009">
    <property type="entry name" value="Kinase-like_dom_sf"/>
</dbReference>
<accession>D8QG12</accession>
<gene>
    <name evidence="2" type="ORF">SCHCODRAFT_112805</name>
</gene>
<sequence length="271" mass="31018">MTECSSAGELLLQEAARVDLKRPAPDNFFLPPPGISSLDTALHKRRRIDARPHRRATDSSISPHFHAYEHGILHRDISDETALVHKSDAMAVGRLVDWYISCPFDSTNDVEASAPNRRGTTPFVAIGLQSATVDGKPLPLHSRYCHDLESLFWLLLWSVVHFDIPNARRLPCRIPKWRHGAWEDVAIFKHCILTSPNTRQGVLDLALPIYEDLVERWVVPLAAMFRKARDDAEDIDQRRKCFFNAELYAKEATFTRFLETIQSKPLTWSRR</sequence>
<name>D8QG12_SCHCM</name>
<dbReference type="AlphaFoldDB" id="D8QG12"/>
<dbReference type="GeneID" id="9591888"/>
<dbReference type="Proteomes" id="UP000007431">
    <property type="component" value="Unassembled WGS sequence"/>
</dbReference>
<dbReference type="RefSeq" id="XP_003028117.1">
    <property type="nucleotide sequence ID" value="XM_003028071.1"/>
</dbReference>
<dbReference type="OrthoDB" id="5569250at2759"/>
<dbReference type="STRING" id="578458.D8QG12"/>
<organism evidence="3">
    <name type="scientific">Schizophyllum commune (strain H4-8 / FGSC 9210)</name>
    <name type="common">Split gill fungus</name>
    <dbReference type="NCBI Taxonomy" id="578458"/>
    <lineage>
        <taxon>Eukaryota</taxon>
        <taxon>Fungi</taxon>
        <taxon>Dikarya</taxon>
        <taxon>Basidiomycota</taxon>
        <taxon>Agaricomycotina</taxon>
        <taxon>Agaricomycetes</taxon>
        <taxon>Agaricomycetidae</taxon>
        <taxon>Agaricales</taxon>
        <taxon>Schizophyllaceae</taxon>
        <taxon>Schizophyllum</taxon>
    </lineage>
</organism>
<dbReference type="VEuPathDB" id="FungiDB:SCHCODRAFT_02752214"/>
<proteinExistence type="predicted"/>
<dbReference type="InParanoid" id="D8QG12"/>
<feature type="domain" description="Fungal-type protein kinase" evidence="1">
    <location>
        <begin position="60"/>
        <end position="158"/>
    </location>
</feature>
<keyword evidence="3" id="KW-1185">Reference proteome</keyword>
<reference evidence="2 3" key="1">
    <citation type="journal article" date="2010" name="Nat. Biotechnol.">
        <title>Genome sequence of the model mushroom Schizophyllum commune.</title>
        <authorList>
            <person name="Ohm R.A."/>
            <person name="de Jong J.F."/>
            <person name="Lugones L.G."/>
            <person name="Aerts A."/>
            <person name="Kothe E."/>
            <person name="Stajich J.E."/>
            <person name="de Vries R.P."/>
            <person name="Record E."/>
            <person name="Levasseur A."/>
            <person name="Baker S.E."/>
            <person name="Bartholomew K.A."/>
            <person name="Coutinho P.M."/>
            <person name="Erdmann S."/>
            <person name="Fowler T.J."/>
            <person name="Gathman A.C."/>
            <person name="Lombard V."/>
            <person name="Henrissat B."/>
            <person name="Knabe N."/>
            <person name="Kuees U."/>
            <person name="Lilly W.W."/>
            <person name="Lindquist E."/>
            <person name="Lucas S."/>
            <person name="Magnuson J.K."/>
            <person name="Piumi F."/>
            <person name="Raudaskoski M."/>
            <person name="Salamov A."/>
            <person name="Schmutz J."/>
            <person name="Schwarze F.W.M.R."/>
            <person name="vanKuyk P.A."/>
            <person name="Horton J.S."/>
            <person name="Grigoriev I.V."/>
            <person name="Woesten H.A.B."/>
        </authorList>
    </citation>
    <scope>NUCLEOTIDE SEQUENCE [LARGE SCALE GENOMIC DNA]</scope>
    <source>
        <strain evidence="3">H4-8 / FGSC 9210</strain>
    </source>
</reference>
<dbReference type="EMBL" id="GL377311">
    <property type="protein sequence ID" value="EFI93214.1"/>
    <property type="molecule type" value="Genomic_DNA"/>
</dbReference>
<dbReference type="KEGG" id="scm:SCHCO_02752214"/>
<evidence type="ECO:0000313" key="2">
    <source>
        <dbReference type="EMBL" id="EFI93214.1"/>
    </source>
</evidence>
<feature type="non-terminal residue" evidence="2">
    <location>
        <position position="271"/>
    </location>
</feature>
<dbReference type="PANTHER" id="PTHR38248:SF2">
    <property type="entry name" value="FUNK1 11"/>
    <property type="match status" value="1"/>
</dbReference>
<dbReference type="Pfam" id="PF17667">
    <property type="entry name" value="Pkinase_fungal"/>
    <property type="match status" value="1"/>
</dbReference>